<feature type="transmembrane region" description="Helical" evidence="12">
    <location>
        <begin position="901"/>
        <end position="923"/>
    </location>
</feature>
<evidence type="ECO:0000256" key="10">
    <source>
        <dbReference type="PROSITE-ProRule" id="PRU00023"/>
    </source>
</evidence>
<dbReference type="InterPro" id="IPR054295">
    <property type="entry name" value="CHS4-like_dom"/>
</dbReference>
<dbReference type="Pfam" id="PF12796">
    <property type="entry name" value="Ank_2"/>
    <property type="match status" value="1"/>
</dbReference>
<dbReference type="EMBL" id="KE561068">
    <property type="protein sequence ID" value="EPZ33276.1"/>
    <property type="molecule type" value="Genomic_DNA"/>
</dbReference>
<reference evidence="14 15" key="1">
    <citation type="journal article" date="2013" name="Curr. Biol.">
        <title>Shared signatures of parasitism and phylogenomics unite Cryptomycota and microsporidia.</title>
        <authorList>
            <person name="James T.Y."/>
            <person name="Pelin A."/>
            <person name="Bonen L."/>
            <person name="Ahrendt S."/>
            <person name="Sain D."/>
            <person name="Corradi N."/>
            <person name="Stajich J.E."/>
        </authorList>
    </citation>
    <scope>NUCLEOTIDE SEQUENCE [LARGE SCALE GENOMIC DNA]</scope>
    <source>
        <strain evidence="14 15">CSF55</strain>
    </source>
</reference>
<dbReference type="AlphaFoldDB" id="A0A075ASL5"/>
<keyword evidence="5" id="KW-0808">Transferase</keyword>
<feature type="transmembrane region" description="Helical" evidence="12">
    <location>
        <begin position="930"/>
        <end position="950"/>
    </location>
</feature>
<feature type="transmembrane region" description="Helical" evidence="12">
    <location>
        <begin position="289"/>
        <end position="310"/>
    </location>
</feature>
<feature type="compositionally biased region" description="Basic and acidic residues" evidence="11">
    <location>
        <begin position="1070"/>
        <end position="1082"/>
    </location>
</feature>
<feature type="compositionally biased region" description="Polar residues" evidence="11">
    <location>
        <begin position="1087"/>
        <end position="1098"/>
    </location>
</feature>
<keyword evidence="9" id="KW-0325">Glycoprotein</keyword>
<comment type="subcellular location">
    <subcellularLocation>
        <location evidence="1">Cell membrane</location>
        <topology evidence="1">Multi-pass membrane protein</topology>
    </subcellularLocation>
</comment>
<dbReference type="GO" id="GO:0030428">
    <property type="term" value="C:cell septum"/>
    <property type="evidence" value="ECO:0007669"/>
    <property type="project" value="TreeGrafter"/>
</dbReference>
<evidence type="ECO:0000313" key="15">
    <source>
        <dbReference type="Proteomes" id="UP000030755"/>
    </source>
</evidence>
<feature type="region of interest" description="Disordered" evidence="11">
    <location>
        <begin position="1060"/>
        <end position="1098"/>
    </location>
</feature>
<evidence type="ECO:0000256" key="5">
    <source>
        <dbReference type="ARBA" id="ARBA00022679"/>
    </source>
</evidence>
<keyword evidence="8 12" id="KW-0472">Membrane</keyword>
<organism evidence="14 15">
    <name type="scientific">Rozella allomycis (strain CSF55)</name>
    <dbReference type="NCBI Taxonomy" id="988480"/>
    <lineage>
        <taxon>Eukaryota</taxon>
        <taxon>Fungi</taxon>
        <taxon>Fungi incertae sedis</taxon>
        <taxon>Cryptomycota</taxon>
        <taxon>Cryptomycota incertae sedis</taxon>
        <taxon>Rozella</taxon>
    </lineage>
</organism>
<evidence type="ECO:0000256" key="9">
    <source>
        <dbReference type="ARBA" id="ARBA00023180"/>
    </source>
</evidence>
<dbReference type="HOGENOM" id="CLU_002572_0_1_1"/>
<dbReference type="SUPFAM" id="SSF53448">
    <property type="entry name" value="Nucleotide-diphospho-sugar transferases"/>
    <property type="match status" value="1"/>
</dbReference>
<evidence type="ECO:0000256" key="3">
    <source>
        <dbReference type="ARBA" id="ARBA00022475"/>
    </source>
</evidence>
<name>A0A075ASL5_ROZAC</name>
<dbReference type="EC" id="2.4.1.16" evidence="2"/>
<gene>
    <name evidence="14" type="ORF">O9G_001627</name>
</gene>
<dbReference type="GO" id="GO:0004100">
    <property type="term" value="F:chitin synthase activity"/>
    <property type="evidence" value="ECO:0007669"/>
    <property type="project" value="UniProtKB-EC"/>
</dbReference>
<dbReference type="PANTHER" id="PTHR22914:SF16">
    <property type="entry name" value="CHITIN SYNTHASE 3"/>
    <property type="match status" value="1"/>
</dbReference>
<dbReference type="Gene3D" id="3.90.550.10">
    <property type="entry name" value="Spore Coat Polysaccharide Biosynthesis Protein SpsA, Chain A"/>
    <property type="match status" value="1"/>
</dbReference>
<dbReference type="InterPro" id="IPR002110">
    <property type="entry name" value="Ankyrin_rpt"/>
</dbReference>
<feature type="repeat" description="ANK" evidence="10">
    <location>
        <begin position="104"/>
        <end position="136"/>
    </location>
</feature>
<sequence>MPIDQSVSNSRVSSDKDYWFEMAAKNNADAMKNRKGRTALIAASRYGSTEVVKWLCSINNTNINESDNEGQSALHFAVMGGSDFMQIVESLLSKGANTDKRNKHSWTPLMMAAYDGQLGLCKVLMTYGADPTSTNQQGKTVLDLAQESGNPDVIELIESAVSKIMEMPETAIEMSSAATSLNELNRNSNVPGSLLAQRSLRRKLTRHDQPPTLTKLPKSQTYPERKRQDMKDAITPHPSIKPVDSINETTFAGSCWRFFSLMVTFWAPSFILSSFGMKDPQVRQAWREKMASCFIILLVSALLAFLSFGFSQLVCVPYPKISTSQFQGMTATIIRGNVYEMNSLIQGHHGASKSALQGFVGNDANLPFSVSSLCPAALPSNVSCANTFCHSTAMLAKATPMGKLTYRWEDVLGKTGFLVFDGKVYNLNLYLQRDKGFLGADVNNALQKVAGKDASREIMENPILSNVIGCLDQLYFVGMIDVLEPGCVASRLVIIISTVILFIIVVTKFISAVVFNWFISNSLGKISRTKIPKSNVVMLVTCYSEGTESLKTTFDSLVATDYDNRKKLLFVIADGNVMGSGNAKSTPELCKDLMEYEPWSTDPVPQAYCSIAEGPKQINMAKVYAGWYEHAGNRVPMIFVEKCGGPSEANGPKAGNRGKRDSQILLMQFFSTVTFNERMTPLDYELFWKIQKLTGLYAIDYDIVAMVDADTLVKRDSIKRMVFSMERDPKVMGLCGETKIANKRTNWVTKIQVYEYYISHHLGKSFESIFGGVTCLPGCFCMYRFKVRNKDGTIVPILANPDIVQSYSENKIETLHKKNLLLLGEDRYLTTLMLRAFPKRKLIFVPNAVCKTVVPDEFKVLLSQRRRWINSTIHNLMELVFVRELCGIFCCSMQFVVVLELIGTVVLPISFLLLIFLIFYTIVQRSVENALSLLFFVATIFSQAFLVIFTKRKLSYVGWMFVFIAGMVIWNFVLPLYAFWHFDDVSWGATRKIHGPDTGHGDGTHDESFQNKITKKYWIDYEQERIQKESANKEILTTSTHPSQFQMRYNLSNHGYNINHPQPLSQSFNPRRESVSNRRSSMDRLINTPSNQRKPNKY</sequence>
<feature type="transmembrane region" description="Helical" evidence="12">
    <location>
        <begin position="492"/>
        <end position="519"/>
    </location>
</feature>
<evidence type="ECO:0000256" key="1">
    <source>
        <dbReference type="ARBA" id="ARBA00004651"/>
    </source>
</evidence>
<feature type="repeat" description="ANK" evidence="10">
    <location>
        <begin position="69"/>
        <end position="103"/>
    </location>
</feature>
<dbReference type="InterPro" id="IPR029044">
    <property type="entry name" value="Nucleotide-diphossugar_trans"/>
</dbReference>
<accession>A0A075ASL5</accession>
<dbReference type="Gene3D" id="1.25.40.20">
    <property type="entry name" value="Ankyrin repeat-containing domain"/>
    <property type="match status" value="1"/>
</dbReference>
<keyword evidence="4" id="KW-0328">Glycosyltransferase</keyword>
<evidence type="ECO:0000256" key="8">
    <source>
        <dbReference type="ARBA" id="ARBA00023136"/>
    </source>
</evidence>
<dbReference type="STRING" id="988480.A0A075ASL5"/>
<dbReference type="Pfam" id="PF00023">
    <property type="entry name" value="Ank"/>
    <property type="match status" value="1"/>
</dbReference>
<evidence type="ECO:0000313" key="14">
    <source>
        <dbReference type="EMBL" id="EPZ33276.1"/>
    </source>
</evidence>
<feature type="transmembrane region" description="Helical" evidence="12">
    <location>
        <begin position="256"/>
        <end position="277"/>
    </location>
</feature>
<proteinExistence type="predicted"/>
<dbReference type="GO" id="GO:0006031">
    <property type="term" value="P:chitin biosynthetic process"/>
    <property type="evidence" value="ECO:0007669"/>
    <property type="project" value="TreeGrafter"/>
</dbReference>
<dbReference type="PANTHER" id="PTHR22914">
    <property type="entry name" value="CHITIN SYNTHASE"/>
    <property type="match status" value="1"/>
</dbReference>
<dbReference type="PROSITE" id="PS50297">
    <property type="entry name" value="ANK_REP_REGION"/>
    <property type="match status" value="2"/>
</dbReference>
<dbReference type="Pfam" id="PF03142">
    <property type="entry name" value="Chitin_synth_2"/>
    <property type="match status" value="1"/>
</dbReference>
<dbReference type="OMA" id="CANTFCH"/>
<keyword evidence="6 12" id="KW-0812">Transmembrane</keyword>
<dbReference type="OrthoDB" id="370884at2759"/>
<dbReference type="GO" id="GO:0005886">
    <property type="term" value="C:plasma membrane"/>
    <property type="evidence" value="ECO:0007669"/>
    <property type="project" value="UniProtKB-SubCell"/>
</dbReference>
<evidence type="ECO:0000256" key="7">
    <source>
        <dbReference type="ARBA" id="ARBA00022989"/>
    </source>
</evidence>
<evidence type="ECO:0000256" key="6">
    <source>
        <dbReference type="ARBA" id="ARBA00022692"/>
    </source>
</evidence>
<dbReference type="CDD" id="cd04190">
    <property type="entry name" value="Chitin_synth_C"/>
    <property type="match status" value="1"/>
</dbReference>
<evidence type="ECO:0000256" key="4">
    <source>
        <dbReference type="ARBA" id="ARBA00022676"/>
    </source>
</evidence>
<dbReference type="Pfam" id="PF22997">
    <property type="entry name" value="CHS4"/>
    <property type="match status" value="1"/>
</dbReference>
<evidence type="ECO:0000259" key="13">
    <source>
        <dbReference type="Pfam" id="PF22997"/>
    </source>
</evidence>
<evidence type="ECO:0000256" key="12">
    <source>
        <dbReference type="SAM" id="Phobius"/>
    </source>
</evidence>
<feature type="transmembrane region" description="Helical" evidence="12">
    <location>
        <begin position="956"/>
        <end position="982"/>
    </location>
</feature>
<keyword evidence="15" id="KW-1185">Reference proteome</keyword>
<protein>
    <recommendedName>
        <fullName evidence="2">chitin synthase</fullName>
        <ecNumber evidence="2">2.4.1.16</ecNumber>
    </recommendedName>
</protein>
<dbReference type="SUPFAM" id="SSF48403">
    <property type="entry name" value="Ankyrin repeat"/>
    <property type="match status" value="1"/>
</dbReference>
<keyword evidence="10" id="KW-0040">ANK repeat</keyword>
<dbReference type="PROSITE" id="PS50088">
    <property type="entry name" value="ANK_REPEAT"/>
    <property type="match status" value="2"/>
</dbReference>
<dbReference type="Proteomes" id="UP000030755">
    <property type="component" value="Unassembled WGS sequence"/>
</dbReference>
<feature type="region of interest" description="Disordered" evidence="11">
    <location>
        <begin position="207"/>
        <end position="227"/>
    </location>
</feature>
<keyword evidence="3" id="KW-1003">Cell membrane</keyword>
<evidence type="ECO:0000256" key="11">
    <source>
        <dbReference type="SAM" id="MobiDB-lite"/>
    </source>
</evidence>
<feature type="compositionally biased region" description="Polar residues" evidence="11">
    <location>
        <begin position="1060"/>
        <end position="1069"/>
    </location>
</feature>
<feature type="domain" description="Chitin synthase 4-like" evidence="13">
    <location>
        <begin position="405"/>
        <end position="478"/>
    </location>
</feature>
<dbReference type="SMART" id="SM00248">
    <property type="entry name" value="ANK"/>
    <property type="match status" value="4"/>
</dbReference>
<evidence type="ECO:0000256" key="2">
    <source>
        <dbReference type="ARBA" id="ARBA00012543"/>
    </source>
</evidence>
<keyword evidence="7 12" id="KW-1133">Transmembrane helix</keyword>
<dbReference type="InterPro" id="IPR004835">
    <property type="entry name" value="Chitin_synth"/>
</dbReference>
<dbReference type="InterPro" id="IPR036770">
    <property type="entry name" value="Ankyrin_rpt-contain_sf"/>
</dbReference>